<dbReference type="EMBL" id="JAFIRN010000005">
    <property type="protein sequence ID" value="KAG5849257.1"/>
    <property type="molecule type" value="Genomic_DNA"/>
</dbReference>
<dbReference type="SMART" id="SM00249">
    <property type="entry name" value="PHD"/>
    <property type="match status" value="1"/>
</dbReference>
<feature type="compositionally biased region" description="Basic and acidic residues" evidence="5">
    <location>
        <begin position="920"/>
        <end position="933"/>
    </location>
</feature>
<feature type="region of interest" description="Disordered" evidence="5">
    <location>
        <begin position="254"/>
        <end position="279"/>
    </location>
</feature>
<evidence type="ECO:0000256" key="5">
    <source>
        <dbReference type="SAM" id="MobiDB-lite"/>
    </source>
</evidence>
<keyword evidence="1" id="KW-0479">Metal-binding</keyword>
<evidence type="ECO:0000313" key="9">
    <source>
        <dbReference type="Proteomes" id="UP001044222"/>
    </source>
</evidence>
<dbReference type="GO" id="GO:0008270">
    <property type="term" value="F:zinc ion binding"/>
    <property type="evidence" value="ECO:0007669"/>
    <property type="project" value="UniProtKB-KW"/>
</dbReference>
<feature type="compositionally biased region" description="Polar residues" evidence="5">
    <location>
        <begin position="254"/>
        <end position="274"/>
    </location>
</feature>
<dbReference type="PANTHER" id="PTHR12618">
    <property type="entry name" value="PHD AND RING FINGER DOMAIN-CONTAINING PROTEIN 1"/>
    <property type="match status" value="1"/>
</dbReference>
<feature type="compositionally biased region" description="Polar residues" evidence="5">
    <location>
        <begin position="387"/>
        <end position="401"/>
    </location>
</feature>
<evidence type="ECO:0000259" key="6">
    <source>
        <dbReference type="PROSITE" id="PS50016"/>
    </source>
</evidence>
<name>A0A9D3MHX7_ANGAN</name>
<feature type="compositionally biased region" description="Basic and acidic residues" evidence="5">
    <location>
        <begin position="368"/>
        <end position="382"/>
    </location>
</feature>
<accession>A0A9D3MHX7</accession>
<dbReference type="InterPro" id="IPR057031">
    <property type="entry name" value="SFR19-like_C"/>
</dbReference>
<feature type="compositionally biased region" description="Basic residues" evidence="5">
    <location>
        <begin position="323"/>
        <end position="338"/>
    </location>
</feature>
<feature type="region of interest" description="Disordered" evidence="5">
    <location>
        <begin position="1156"/>
        <end position="1191"/>
    </location>
</feature>
<proteinExistence type="predicted"/>
<gene>
    <name evidence="8" type="ORF">ANANG_G00108020</name>
</gene>
<dbReference type="InterPro" id="IPR019787">
    <property type="entry name" value="Znf_PHD-finger"/>
</dbReference>
<reference evidence="8" key="1">
    <citation type="submission" date="2021-01" db="EMBL/GenBank/DDBJ databases">
        <title>A chromosome-scale assembly of European eel, Anguilla anguilla.</title>
        <authorList>
            <person name="Henkel C."/>
            <person name="Jong-Raadsen S.A."/>
            <person name="Dufour S."/>
            <person name="Weltzien F.-A."/>
            <person name="Palstra A.P."/>
            <person name="Pelster B."/>
            <person name="Spaink H.P."/>
            <person name="Van Den Thillart G.E."/>
            <person name="Jansen H."/>
            <person name="Zahm M."/>
            <person name="Klopp C."/>
            <person name="Cedric C."/>
            <person name="Louis A."/>
            <person name="Berthelot C."/>
            <person name="Parey E."/>
            <person name="Roest Crollius H."/>
            <person name="Montfort J."/>
            <person name="Robinson-Rechavi M."/>
            <person name="Bucao C."/>
            <person name="Bouchez O."/>
            <person name="Gislard M."/>
            <person name="Lluch J."/>
            <person name="Milhes M."/>
            <person name="Lampietro C."/>
            <person name="Lopez Roques C."/>
            <person name="Donnadieu C."/>
            <person name="Braasch I."/>
            <person name="Desvignes T."/>
            <person name="Postlethwait J."/>
            <person name="Bobe J."/>
            <person name="Guiguen Y."/>
            <person name="Dirks R."/>
        </authorList>
    </citation>
    <scope>NUCLEOTIDE SEQUENCE</scope>
    <source>
        <strain evidence="8">Tag_6206</strain>
        <tissue evidence="8">Liver</tissue>
    </source>
</reference>
<feature type="compositionally biased region" description="Basic and acidic residues" evidence="5">
    <location>
        <begin position="1157"/>
        <end position="1191"/>
    </location>
</feature>
<evidence type="ECO:0000259" key="7">
    <source>
        <dbReference type="PROSITE" id="PS50089"/>
    </source>
</evidence>
<dbReference type="SUPFAM" id="SSF57903">
    <property type="entry name" value="FYVE/PHD zinc finger"/>
    <property type="match status" value="1"/>
</dbReference>
<evidence type="ECO:0000256" key="2">
    <source>
        <dbReference type="ARBA" id="ARBA00022771"/>
    </source>
</evidence>
<dbReference type="Pfam" id="PF00628">
    <property type="entry name" value="PHD"/>
    <property type="match status" value="1"/>
</dbReference>
<feature type="compositionally biased region" description="Low complexity" evidence="5">
    <location>
        <begin position="1080"/>
        <end position="1096"/>
    </location>
</feature>
<feature type="region of interest" description="Disordered" evidence="5">
    <location>
        <begin position="880"/>
        <end position="1130"/>
    </location>
</feature>
<dbReference type="CDD" id="cd16635">
    <property type="entry name" value="mRING-HC-C3HC3D_PHRF1"/>
    <property type="match status" value="1"/>
</dbReference>
<feature type="compositionally biased region" description="Basic and acidic residues" evidence="5">
    <location>
        <begin position="1111"/>
        <end position="1123"/>
    </location>
</feature>
<dbReference type="InterPro" id="IPR001965">
    <property type="entry name" value="Znf_PHD"/>
</dbReference>
<dbReference type="PROSITE" id="PS50016">
    <property type="entry name" value="ZF_PHD_2"/>
    <property type="match status" value="1"/>
</dbReference>
<comment type="caution">
    <text evidence="8">The sequence shown here is derived from an EMBL/GenBank/DDBJ whole genome shotgun (WGS) entry which is preliminary data.</text>
</comment>
<dbReference type="PROSITE" id="PS00518">
    <property type="entry name" value="ZF_RING_1"/>
    <property type="match status" value="1"/>
</dbReference>
<protein>
    <recommendedName>
        <fullName evidence="10">PHD and RING finger domain-containing protein 1</fullName>
    </recommendedName>
</protein>
<feature type="compositionally biased region" description="Basic residues" evidence="5">
    <location>
        <begin position="982"/>
        <end position="994"/>
    </location>
</feature>
<dbReference type="InterPro" id="IPR011011">
    <property type="entry name" value="Znf_FYVE_PHD"/>
</dbReference>
<dbReference type="InterPro" id="IPR001841">
    <property type="entry name" value="Znf_RING"/>
</dbReference>
<feature type="compositionally biased region" description="Basic and acidic residues" evidence="5">
    <location>
        <begin position="892"/>
        <end position="908"/>
    </location>
</feature>
<dbReference type="InterPro" id="IPR013083">
    <property type="entry name" value="Znf_RING/FYVE/PHD"/>
</dbReference>
<feature type="compositionally biased region" description="Low complexity" evidence="5">
    <location>
        <begin position="622"/>
        <end position="639"/>
    </location>
</feature>
<feature type="compositionally biased region" description="Basic and acidic residues" evidence="5">
    <location>
        <begin position="1008"/>
        <end position="1017"/>
    </location>
</feature>
<feature type="region of interest" description="Disordered" evidence="5">
    <location>
        <begin position="322"/>
        <end position="444"/>
    </location>
</feature>
<dbReference type="SUPFAM" id="SSF57850">
    <property type="entry name" value="RING/U-box"/>
    <property type="match status" value="1"/>
</dbReference>
<dbReference type="PROSITE" id="PS01359">
    <property type="entry name" value="ZF_PHD_1"/>
    <property type="match status" value="1"/>
</dbReference>
<feature type="compositionally biased region" description="Basic and acidic residues" evidence="5">
    <location>
        <begin position="699"/>
        <end position="713"/>
    </location>
</feature>
<dbReference type="Gene3D" id="3.30.40.10">
    <property type="entry name" value="Zinc/RING finger domain, C3HC4 (zinc finger)"/>
    <property type="match status" value="2"/>
</dbReference>
<feature type="region of interest" description="Disordered" evidence="5">
    <location>
        <begin position="546"/>
        <end position="662"/>
    </location>
</feature>
<keyword evidence="3" id="KW-0862">Zinc</keyword>
<evidence type="ECO:0000313" key="8">
    <source>
        <dbReference type="EMBL" id="KAG5849257.1"/>
    </source>
</evidence>
<feature type="compositionally biased region" description="Acidic residues" evidence="5">
    <location>
        <begin position="28"/>
        <end position="41"/>
    </location>
</feature>
<feature type="compositionally biased region" description="Basic and acidic residues" evidence="5">
    <location>
        <begin position="1056"/>
        <end position="1079"/>
    </location>
</feature>
<feature type="compositionally biased region" description="Acidic residues" evidence="5">
    <location>
        <begin position="422"/>
        <end position="432"/>
    </location>
</feature>
<feature type="compositionally biased region" description="Acidic residues" evidence="5">
    <location>
        <begin position="52"/>
        <end position="71"/>
    </location>
</feature>
<evidence type="ECO:0008006" key="10">
    <source>
        <dbReference type="Google" id="ProtNLM"/>
    </source>
</evidence>
<dbReference type="Pfam" id="PF23030">
    <property type="entry name" value="SCAF11-like_C"/>
    <property type="match status" value="1"/>
</dbReference>
<dbReference type="Pfam" id="PF13639">
    <property type="entry name" value="zf-RING_2"/>
    <property type="match status" value="1"/>
</dbReference>
<feature type="compositionally biased region" description="Basic and acidic residues" evidence="5">
    <location>
        <begin position="941"/>
        <end position="952"/>
    </location>
</feature>
<dbReference type="InterPro" id="IPR047157">
    <property type="entry name" value="PHRF1/Atg35"/>
</dbReference>
<feature type="domain" description="PHD-type" evidence="6">
    <location>
        <begin position="181"/>
        <end position="231"/>
    </location>
</feature>
<evidence type="ECO:0000256" key="4">
    <source>
        <dbReference type="PROSITE-ProRule" id="PRU00175"/>
    </source>
</evidence>
<keyword evidence="9" id="KW-1185">Reference proteome</keyword>
<feature type="domain" description="RING-type" evidence="7">
    <location>
        <begin position="101"/>
        <end position="142"/>
    </location>
</feature>
<feature type="region of interest" description="Disordered" evidence="5">
    <location>
        <begin position="26"/>
        <end position="74"/>
    </location>
</feature>
<feature type="region of interest" description="Disordered" evidence="5">
    <location>
        <begin position="682"/>
        <end position="734"/>
    </location>
</feature>
<evidence type="ECO:0000256" key="3">
    <source>
        <dbReference type="ARBA" id="ARBA00022833"/>
    </source>
</evidence>
<feature type="compositionally biased region" description="Low complexity" evidence="5">
    <location>
        <begin position="714"/>
        <end position="734"/>
    </location>
</feature>
<dbReference type="PROSITE" id="PS50089">
    <property type="entry name" value="ZF_RING_2"/>
    <property type="match status" value="1"/>
</dbReference>
<dbReference type="PANTHER" id="PTHR12618:SF20">
    <property type="entry name" value="PHD AND RING FINGER DOMAIN-CONTAINING PROTEIN 1"/>
    <property type="match status" value="1"/>
</dbReference>
<evidence type="ECO:0000256" key="1">
    <source>
        <dbReference type="ARBA" id="ARBA00022723"/>
    </source>
</evidence>
<organism evidence="8 9">
    <name type="scientific">Anguilla anguilla</name>
    <name type="common">European freshwater eel</name>
    <name type="synonym">Muraena anguilla</name>
    <dbReference type="NCBI Taxonomy" id="7936"/>
    <lineage>
        <taxon>Eukaryota</taxon>
        <taxon>Metazoa</taxon>
        <taxon>Chordata</taxon>
        <taxon>Craniata</taxon>
        <taxon>Vertebrata</taxon>
        <taxon>Euteleostomi</taxon>
        <taxon>Actinopterygii</taxon>
        <taxon>Neopterygii</taxon>
        <taxon>Teleostei</taxon>
        <taxon>Anguilliformes</taxon>
        <taxon>Anguillidae</taxon>
        <taxon>Anguilla</taxon>
    </lineage>
</organism>
<dbReference type="InterPro" id="IPR019786">
    <property type="entry name" value="Zinc_finger_PHD-type_CS"/>
</dbReference>
<dbReference type="InterPro" id="IPR017907">
    <property type="entry name" value="Znf_RING_CS"/>
</dbReference>
<dbReference type="Proteomes" id="UP001044222">
    <property type="component" value="Unassembled WGS sequence"/>
</dbReference>
<dbReference type="CDD" id="cd15536">
    <property type="entry name" value="PHD_PHRF1"/>
    <property type="match status" value="1"/>
</dbReference>
<keyword evidence="2 4" id="KW-0863">Zinc-finger</keyword>
<dbReference type="SMART" id="SM00184">
    <property type="entry name" value="RING"/>
    <property type="match status" value="2"/>
</dbReference>
<feature type="compositionally biased region" description="Low complexity" evidence="5">
    <location>
        <begin position="566"/>
        <end position="588"/>
    </location>
</feature>
<sequence>MDEEENQEGLANRKVSQGKVQRKLFILTDEEDSAEEADSTSDESVGSRQVDEAEEERDEDGEDSDGCPEGEDGVRKGVEAASAGVPAQLLDLSSDDEAEKCPICLHSFQEQPVATPSGCQHHFCLDCILEWSKNVNSCPVDRIPFSSIQLRKCHGGKVQKTIPVQEPVKAEEEEINVDFDQTSCEVCGRRDREDRLLLCDGCDAGYHIECLTPPLDAVPVEEWFCPECTSNNPHTDSAEEVSEDEVAALLTDATPTTSRLRTSSAGRTRTIARTRQSERVRATVNRNRITQARAIQHVPRYLIQSTWLDETISAVLNSSACARRGRTGEKHRKTQRKKASTESSSSSSSKNRTAGKDLKVHRGHTRSTKLEQKQVVKKDPAHHSLITKGSTTGKPKQSPSTRPLGGHPKSRRASLSIYGDPLDLDPFDDESSAEGSPPLMDMSRRGLSHSALRSHQPVARPIQHGRSRGSISISEGDMVEDSAPVPDLLGSILSGQSLLLMDSTTMVINRDGSLKLGKPACESSSKTSISSHTNTYEFETEVQAGMASGSGLNGDPESFHSLPQIPSSSHSFPGPSSSSATPTSPLTPLIMPGNANVCSTNLAPEKPHKVYTPHPVNPVGMSQRSKTSTSSPSLPLRHSNSMSDWATREKGVGSGMGTGTVKQVPLKPLWLDVSRLPRIPKIRRGADSGTSLQGVAQDEQGRAEANRRQKQDRSGTSCSSSSSSSWTSALNPSSSSTGSFCISALRQTRCPTSPEGQVTSLGSAENQLSEMQSWNIQDRFHPIGSHLLGPEGVPEGETLDRHANGMMPEEKGVVPRISGCNSNNADCQTKPETIEAIRERNNYLGYGENMKMERLCPQNLPLEGQPTICNSRADVAKKCRSHNMLSSQKQDTSLRSEKNKSKPKDQRSRSSSCSATRGKSHPDGRGRLKDSHARSGGPDGSWRDTEPKRKSSEVTGSCSHSKEKKRVRSSPESSLSESPERPRRRRRRSPHRWSHSNSGHPSRNGVPSERDEWRNRTGSESQEFPQPRSRSRTRSRDRRKDWVKTQSSCRSKYRSTSKDGKRPRSRSLSREKKNEKDSSHSSCSTKSSLRTNSSASPTNMENYHKPVSLKYPKDLTDHEEMEQGKQFSSSVVSKLLKLRREKKASLSGVEEEISAFEFHDEKGKSRTSYKEKNKEKNKEKEKKGEKEIKPDLEKMTDTELIWVQSHIKSSCQSQIPSSVETDYKSAILPIRKKEQMTDSAGSVSSQKLFVAKEEKSMKESLPATDPKKRPKEIFVECTKQLSVDYTLNSLDVRRPDKAAATGTACDKGRTVITDTSETVGDLEATMITDTPETVGDMKAAMITDIPETVGDMKAAMITDTPETVGDMEVAMITDTSVTVSEMDGGMITESFKTVGNLGSSAITDTPETVGDMENSVITDTPEPAGDMDAAVITDSSETVGDMEGTVITEASENVGHMEGAVITDTPDTIGDSESTVITDASETTDDMESTAISDVPKIAGDVGDTKIMDKPVVKQEGHLALKPAVIMTFSAFSKRPVKRVTWSLQELDAPPAQPTRMLLPNTLSHGSKDGPEIPASPSQVQDMKKMHLQERAIEEVKLAIRPFFQKKEITKDEYKEIWGKAVQKICNCKSGEISPERVASLVKAYVEKYKFLKKQQKDRQSQELEGTL</sequence>